<organism evidence="2 3">
    <name type="scientific">Marinactinospora thermotolerans DSM 45154</name>
    <dbReference type="NCBI Taxonomy" id="1122192"/>
    <lineage>
        <taxon>Bacteria</taxon>
        <taxon>Bacillati</taxon>
        <taxon>Actinomycetota</taxon>
        <taxon>Actinomycetes</taxon>
        <taxon>Streptosporangiales</taxon>
        <taxon>Nocardiopsidaceae</taxon>
        <taxon>Marinactinospora</taxon>
    </lineage>
</organism>
<proteinExistence type="predicted"/>
<keyword evidence="3" id="KW-1185">Reference proteome</keyword>
<evidence type="ECO:0000256" key="1">
    <source>
        <dbReference type="SAM" id="MobiDB-lite"/>
    </source>
</evidence>
<sequence length="296" mass="31323">MPGPSAGPGAYQALMWTRVGTDPSCRHRLGKGAPSRRRSWRRWWAAQRLRRRSRTGSPGRAWPTPSSSGRARTGRYLSRRLPRARSTPARPHPRPARRSPLRALGRSLIIADPGHGPADGDAYRGPEEILAGPGGITAAQLAAGPHPPPEAAGRTGPKRPWPGWNSGPAAEPAACPPARGGNGADRSIREPARPAVRGVAAVAVVVSCRHAHAVVTRYGETGMAAWMIPLTVDGLVHASSMVILDAARNRSKAPVPAWVLPWADRSGARGVREEPAGHRDPGDGDPARDMPPTATG</sequence>
<feature type="region of interest" description="Disordered" evidence="1">
    <location>
        <begin position="48"/>
        <end position="102"/>
    </location>
</feature>
<evidence type="ECO:0000313" key="2">
    <source>
        <dbReference type="EMBL" id="SJZ42659.1"/>
    </source>
</evidence>
<feature type="region of interest" description="Disordered" evidence="1">
    <location>
        <begin position="138"/>
        <end position="188"/>
    </location>
</feature>
<dbReference type="EMBL" id="FUWS01000001">
    <property type="protein sequence ID" value="SJZ42659.1"/>
    <property type="molecule type" value="Genomic_DNA"/>
</dbReference>
<dbReference type="InterPro" id="IPR021235">
    <property type="entry name" value="DUF2637"/>
</dbReference>
<name>A0A1T4KJR8_9ACTN</name>
<feature type="region of interest" description="Disordered" evidence="1">
    <location>
        <begin position="263"/>
        <end position="296"/>
    </location>
</feature>
<feature type="compositionally biased region" description="Basic and acidic residues" evidence="1">
    <location>
        <begin position="266"/>
        <end position="288"/>
    </location>
</feature>
<dbReference type="Proteomes" id="UP000190637">
    <property type="component" value="Unassembled WGS sequence"/>
</dbReference>
<dbReference type="Pfam" id="PF10935">
    <property type="entry name" value="DUF2637"/>
    <property type="match status" value="1"/>
</dbReference>
<evidence type="ECO:0000313" key="3">
    <source>
        <dbReference type="Proteomes" id="UP000190637"/>
    </source>
</evidence>
<dbReference type="AlphaFoldDB" id="A0A1T4KJR8"/>
<accession>A0A1T4KJR8</accession>
<protein>
    <submittedName>
        <fullName evidence="2">Uncharacterized protein</fullName>
    </submittedName>
</protein>
<gene>
    <name evidence="2" type="ORF">SAMN02745673_00410</name>
</gene>
<feature type="region of interest" description="Disordered" evidence="1">
    <location>
        <begin position="22"/>
        <end position="41"/>
    </location>
</feature>
<feature type="compositionally biased region" description="Low complexity" evidence="1">
    <location>
        <begin position="168"/>
        <end position="178"/>
    </location>
</feature>
<feature type="compositionally biased region" description="Basic residues" evidence="1">
    <location>
        <begin position="91"/>
        <end position="100"/>
    </location>
</feature>
<reference evidence="2 3" key="1">
    <citation type="submission" date="2017-02" db="EMBL/GenBank/DDBJ databases">
        <authorList>
            <person name="Peterson S.W."/>
        </authorList>
    </citation>
    <scope>NUCLEOTIDE SEQUENCE [LARGE SCALE GENOMIC DNA]</scope>
    <source>
        <strain evidence="2 3">DSM 45154</strain>
    </source>
</reference>
<feature type="compositionally biased region" description="Basic residues" evidence="1">
    <location>
        <begin position="26"/>
        <end position="41"/>
    </location>
</feature>